<name>A0A1T4YAM6_9BACL</name>
<evidence type="ECO:0000313" key="1">
    <source>
        <dbReference type="EMBL" id="SKA98740.1"/>
    </source>
</evidence>
<proteinExistence type="predicted"/>
<keyword evidence="2" id="KW-1185">Reference proteome</keyword>
<evidence type="ECO:0000313" key="2">
    <source>
        <dbReference type="Proteomes" id="UP000190042"/>
    </source>
</evidence>
<organism evidence="1 2">
    <name type="scientific">Sporosarcina newyorkensis</name>
    <dbReference type="NCBI Taxonomy" id="759851"/>
    <lineage>
        <taxon>Bacteria</taxon>
        <taxon>Bacillati</taxon>
        <taxon>Bacillota</taxon>
        <taxon>Bacilli</taxon>
        <taxon>Bacillales</taxon>
        <taxon>Caryophanaceae</taxon>
        <taxon>Sporosarcina</taxon>
    </lineage>
</organism>
<accession>A0A1T4YAM6</accession>
<protein>
    <submittedName>
        <fullName evidence="1">Ferric iron reductase protein FhuF, involved in iron transport</fullName>
    </submittedName>
</protein>
<dbReference type="RefSeq" id="WP_078817612.1">
    <property type="nucleotide sequence ID" value="NZ_FUYJ01000003.1"/>
</dbReference>
<dbReference type="EMBL" id="FUYJ01000003">
    <property type="protein sequence ID" value="SKA98740.1"/>
    <property type="molecule type" value="Genomic_DNA"/>
</dbReference>
<gene>
    <name evidence="1" type="ORF">SAMN04244570_2160</name>
</gene>
<dbReference type="AlphaFoldDB" id="A0A1T4YAM6"/>
<sequence length="235" mass="26810">MNTLTANQIKELNSYSIYVNEPEHPVFTLTDLQDPSKASDLIQVMKTVSQSPNDVIAASFFMRRIGMFFAMQLYNLAAYDEMWKGPPDNLRFGAVVEFGNRTISIFIDASDWQTVEEEDRQTRIRSILEMAHAIILSLRTAVPISPLTSWENIFGFWLWQYHVLLSDPSTQIEAREDVETLKDDSLWTGISTHSRFASYLNGYEPSVLLNTTVRKTCCFSKDVPGLMQCGFCPLK</sequence>
<reference evidence="2" key="1">
    <citation type="submission" date="2017-02" db="EMBL/GenBank/DDBJ databases">
        <authorList>
            <person name="Varghese N."/>
            <person name="Submissions S."/>
        </authorList>
    </citation>
    <scope>NUCLEOTIDE SEQUENCE [LARGE SCALE GENOMIC DNA]</scope>
    <source>
        <strain evidence="2">DSM 23966</strain>
    </source>
</reference>
<dbReference type="Proteomes" id="UP000190042">
    <property type="component" value="Unassembled WGS sequence"/>
</dbReference>